<evidence type="ECO:0000313" key="3">
    <source>
        <dbReference type="Proteomes" id="UP000645828"/>
    </source>
</evidence>
<evidence type="ECO:0000256" key="1">
    <source>
        <dbReference type="SAM" id="MobiDB-lite"/>
    </source>
</evidence>
<gene>
    <name evidence="2" type="ORF">NYPRO_LOCUS23981</name>
</gene>
<evidence type="ECO:0000313" key="2">
    <source>
        <dbReference type="EMBL" id="CAD7691187.1"/>
    </source>
</evidence>
<sequence>MQASLGSSAALQRDVSQVLLSVPPCALARPHNRGASTASPQLIPEGGILSACGLLTCPHHGVAREPRLPPRPPASVETFACSRDLDPPGTGVCSLPRERVSLGEETRGDRFLGCILSLGHRKTFRNFLLFLQIRQKALFSFSAVFPLGPSLPGTHFSAADVTTAITPKTGKRYRPLGTCLTCLKKFFFFFIYDSHRERRRERQRHRQMEKQAPCTGSPTRDSIPGLQDRALGQRQAPNRCATQGSRLTCLKCSANELLELHRVFSQGGKQSQADRAACQTRADLRLLAEEAVRGGLHRNLVLFDFFFTFLPC</sequence>
<reference evidence="2" key="1">
    <citation type="submission" date="2020-12" db="EMBL/GenBank/DDBJ databases">
        <authorList>
            <consortium name="Molecular Ecology Group"/>
        </authorList>
    </citation>
    <scope>NUCLEOTIDE SEQUENCE</scope>
    <source>
        <strain evidence="2">TBG_1078</strain>
    </source>
</reference>
<comment type="caution">
    <text evidence="2">The sequence shown here is derived from an EMBL/GenBank/DDBJ whole genome shotgun (WGS) entry which is preliminary data.</text>
</comment>
<dbReference type="AlphaFoldDB" id="A0A811ZQ28"/>
<name>A0A811ZQ28_NYCPR</name>
<protein>
    <submittedName>
        <fullName evidence="2">(raccoon dog) hypothetical protein</fullName>
    </submittedName>
</protein>
<organism evidence="2 3">
    <name type="scientific">Nyctereutes procyonoides</name>
    <name type="common">Raccoon dog</name>
    <name type="synonym">Canis procyonoides</name>
    <dbReference type="NCBI Taxonomy" id="34880"/>
    <lineage>
        <taxon>Eukaryota</taxon>
        <taxon>Metazoa</taxon>
        <taxon>Chordata</taxon>
        <taxon>Craniata</taxon>
        <taxon>Vertebrata</taxon>
        <taxon>Euteleostomi</taxon>
        <taxon>Mammalia</taxon>
        <taxon>Eutheria</taxon>
        <taxon>Laurasiatheria</taxon>
        <taxon>Carnivora</taxon>
        <taxon>Caniformia</taxon>
        <taxon>Canidae</taxon>
        <taxon>Nyctereutes</taxon>
    </lineage>
</organism>
<proteinExistence type="predicted"/>
<feature type="region of interest" description="Disordered" evidence="1">
    <location>
        <begin position="201"/>
        <end position="225"/>
    </location>
</feature>
<dbReference type="Proteomes" id="UP000645828">
    <property type="component" value="Unassembled WGS sequence"/>
</dbReference>
<accession>A0A811ZQ28</accession>
<dbReference type="EMBL" id="CAJHUB010000773">
    <property type="protein sequence ID" value="CAD7691187.1"/>
    <property type="molecule type" value="Genomic_DNA"/>
</dbReference>
<keyword evidence="3" id="KW-1185">Reference proteome</keyword>